<evidence type="ECO:0000313" key="2">
    <source>
        <dbReference type="Proteomes" id="UP000053105"/>
    </source>
</evidence>
<dbReference type="AlphaFoldDB" id="A0A0M8ZUB6"/>
<proteinExistence type="predicted"/>
<name>A0A0M8ZUB6_9HYME</name>
<evidence type="ECO:0000313" key="1">
    <source>
        <dbReference type="EMBL" id="KOX69669.1"/>
    </source>
</evidence>
<organism evidence="1 2">
    <name type="scientific">Melipona quadrifasciata</name>
    <dbReference type="NCBI Taxonomy" id="166423"/>
    <lineage>
        <taxon>Eukaryota</taxon>
        <taxon>Metazoa</taxon>
        <taxon>Ecdysozoa</taxon>
        <taxon>Arthropoda</taxon>
        <taxon>Hexapoda</taxon>
        <taxon>Insecta</taxon>
        <taxon>Pterygota</taxon>
        <taxon>Neoptera</taxon>
        <taxon>Endopterygota</taxon>
        <taxon>Hymenoptera</taxon>
        <taxon>Apocrita</taxon>
        <taxon>Aculeata</taxon>
        <taxon>Apoidea</taxon>
        <taxon>Anthophila</taxon>
        <taxon>Apidae</taxon>
        <taxon>Melipona</taxon>
    </lineage>
</organism>
<protein>
    <submittedName>
        <fullName evidence="1">Uncharacterized protein</fullName>
    </submittedName>
</protein>
<gene>
    <name evidence="1" type="ORF">WN51_04951</name>
</gene>
<reference evidence="1 2" key="1">
    <citation type="submission" date="2015-07" db="EMBL/GenBank/DDBJ databases">
        <title>The genome of Melipona quadrifasciata.</title>
        <authorList>
            <person name="Pan H."/>
            <person name="Kapheim K."/>
        </authorList>
    </citation>
    <scope>NUCLEOTIDE SEQUENCE [LARGE SCALE GENOMIC DNA]</scope>
    <source>
        <strain evidence="1">0111107301</strain>
        <tissue evidence="1">Whole body</tissue>
    </source>
</reference>
<accession>A0A0M8ZUB6</accession>
<dbReference type="EMBL" id="KQ435883">
    <property type="protein sequence ID" value="KOX69669.1"/>
    <property type="molecule type" value="Genomic_DNA"/>
</dbReference>
<dbReference type="Proteomes" id="UP000053105">
    <property type="component" value="Unassembled WGS sequence"/>
</dbReference>
<keyword evidence="2" id="KW-1185">Reference proteome</keyword>
<sequence>MQIQYFTNIETDNRYPECYLITVTTKKTLHNAILWKKIKLLNKISLKTQQTDTQDTFRHIDIIPTNSKEKESDELLWTIWSLVMVRNQLPAQVVGIDLYHIGTILEYFDDYRLTLLLNFHSERRNEGPASKLTCRHQALHLNHSATQLLSTSADANAVFIFVVTQYDMNLICIDVDAIAFIVYMLLKCDILSTRIRCDNKRCVHVIFSEPGKRENKVVAFTMIDTPVDEQFLTMTNSLVTKKFVKVSNFVIVQLRDQALREFFITESDFSGGNPENRAATSSDTTLVQRKLAIEYFDTVVLSTNAFICLFILIFFGQPKLVHTHIDIIPKSSKRKQRIIVYTVWSLVMVRNQLPAQVNFLMSRDFWSQRCRMINVLHPNRCLENESCNNEEFCFLYIKVGKSERISEKEIPERQKQS</sequence>